<gene>
    <name evidence="2" type="primary">LOC106127570</name>
</gene>
<evidence type="ECO:0000313" key="2">
    <source>
        <dbReference type="RefSeq" id="XP_013181126.1"/>
    </source>
</evidence>
<reference evidence="2" key="1">
    <citation type="submission" date="2025-08" db="UniProtKB">
        <authorList>
            <consortium name="RefSeq"/>
        </authorList>
    </citation>
    <scope>IDENTIFICATION</scope>
</reference>
<name>A0AAJ6ZXB6_PAPXU</name>
<dbReference type="KEGG" id="pxu:106127570"/>
<dbReference type="GeneID" id="106127570"/>
<feature type="domain" description="DUF4708" evidence="1">
    <location>
        <begin position="133"/>
        <end position="201"/>
    </location>
</feature>
<evidence type="ECO:0000259" key="1">
    <source>
        <dbReference type="Pfam" id="PF15813"/>
    </source>
</evidence>
<dbReference type="AlphaFoldDB" id="A0AAJ6ZXB6"/>
<dbReference type="InterPro" id="IPR031643">
    <property type="entry name" value="DUF4708"/>
</dbReference>
<feature type="domain" description="DUF4708" evidence="1">
    <location>
        <begin position="2"/>
        <end position="113"/>
    </location>
</feature>
<dbReference type="RefSeq" id="XP_013181126.1">
    <property type="nucleotide sequence ID" value="XM_013325672.1"/>
</dbReference>
<dbReference type="Pfam" id="PF15813">
    <property type="entry name" value="DUF4708"/>
    <property type="match status" value="2"/>
</dbReference>
<accession>A0AAJ6ZXB6</accession>
<dbReference type="Proteomes" id="UP000694872">
    <property type="component" value="Unplaced"/>
</dbReference>
<protein>
    <submittedName>
        <fullName evidence="2">Uncharacterized protein C18orf63-like</fullName>
    </submittedName>
</protein>
<dbReference type="PANTHER" id="PTHR28495">
    <property type="entry name" value="HYPOTHETICAL PROTEIN LOC100359752"/>
    <property type="match status" value="1"/>
</dbReference>
<sequence>MLIFSNSSILACPDKKEIKQVHIIISTMNDDYDRLTSLFMKFALIQQGAIRQVTPEMFLMCFRYTMTARIAPTWNTIGYNYLINNRNFLSTTGHQDGIKYQISFNDSSTVLELKPIKMILIRSDSDYKPGDCVRVLPSLSKAIIQDFCKSLPESGSFKSYQDLRRHWKNIHGYRIPEEEGSYYMVRFWRGEPLTYPKLCLTQNFPIITPLPKSAEESVLSRFLTSLKTKMPCFLGKPLVIKFDSENSNFSASDVSNDTYSQAVSLCTPTQRSTQQKR</sequence>
<proteinExistence type="predicted"/>
<organism evidence="2">
    <name type="scientific">Papilio xuthus</name>
    <name type="common">Asian swallowtail butterfly</name>
    <dbReference type="NCBI Taxonomy" id="66420"/>
    <lineage>
        <taxon>Eukaryota</taxon>
        <taxon>Metazoa</taxon>
        <taxon>Ecdysozoa</taxon>
        <taxon>Arthropoda</taxon>
        <taxon>Hexapoda</taxon>
        <taxon>Insecta</taxon>
        <taxon>Pterygota</taxon>
        <taxon>Neoptera</taxon>
        <taxon>Endopterygota</taxon>
        <taxon>Lepidoptera</taxon>
        <taxon>Glossata</taxon>
        <taxon>Ditrysia</taxon>
        <taxon>Papilionoidea</taxon>
        <taxon>Papilionidae</taxon>
        <taxon>Papilioninae</taxon>
        <taxon>Papilio</taxon>
    </lineage>
</organism>
<dbReference type="PANTHER" id="PTHR28495:SF1">
    <property type="entry name" value="GENE, 17266-RELATED"/>
    <property type="match status" value="1"/>
</dbReference>